<accession>A0A813HDE1</accession>
<proteinExistence type="predicted"/>
<protein>
    <submittedName>
        <fullName evidence="1">Uncharacterized protein</fullName>
    </submittedName>
</protein>
<keyword evidence="2" id="KW-1185">Reference proteome</keyword>
<evidence type="ECO:0000313" key="1">
    <source>
        <dbReference type="EMBL" id="CAE8635908.1"/>
    </source>
</evidence>
<comment type="caution">
    <text evidence="1">The sequence shown here is derived from an EMBL/GenBank/DDBJ whole genome shotgun (WGS) entry which is preliminary data.</text>
</comment>
<dbReference type="Proteomes" id="UP000654075">
    <property type="component" value="Unassembled WGS sequence"/>
</dbReference>
<dbReference type="AlphaFoldDB" id="A0A813HDE1"/>
<evidence type="ECO:0000313" key="2">
    <source>
        <dbReference type="Proteomes" id="UP000654075"/>
    </source>
</evidence>
<gene>
    <name evidence="1" type="ORF">PGLA1383_LOCUS51476</name>
</gene>
<dbReference type="EMBL" id="CAJNNV010031370">
    <property type="protein sequence ID" value="CAE8635908.1"/>
    <property type="molecule type" value="Genomic_DNA"/>
</dbReference>
<sequence>MGSSRHMSADEELLRQASALLRTLSAECLQQLSEPGAGGPFEECFVAEGHDVAPANEDCLTLLLRGSVCLEDRRLLLLQAGAWEWGLRCSAF</sequence>
<organism evidence="1 2">
    <name type="scientific">Polarella glacialis</name>
    <name type="common">Dinoflagellate</name>
    <dbReference type="NCBI Taxonomy" id="89957"/>
    <lineage>
        <taxon>Eukaryota</taxon>
        <taxon>Sar</taxon>
        <taxon>Alveolata</taxon>
        <taxon>Dinophyceae</taxon>
        <taxon>Suessiales</taxon>
        <taxon>Suessiaceae</taxon>
        <taxon>Polarella</taxon>
    </lineage>
</organism>
<name>A0A813HDE1_POLGL</name>
<reference evidence="1" key="1">
    <citation type="submission" date="2021-02" db="EMBL/GenBank/DDBJ databases">
        <authorList>
            <person name="Dougan E. K."/>
            <person name="Rhodes N."/>
            <person name="Thang M."/>
            <person name="Chan C."/>
        </authorList>
    </citation>
    <scope>NUCLEOTIDE SEQUENCE</scope>
</reference>